<dbReference type="EMBL" id="GCHU01014181">
    <property type="protein sequence ID" value="JAG86812.1"/>
    <property type="molecule type" value="Transcribed_RNA"/>
</dbReference>
<dbReference type="FunFam" id="3.90.550.50:FF:000006">
    <property type="entry name" value="Fringe-related protein-like"/>
    <property type="match status" value="1"/>
</dbReference>
<keyword evidence="1" id="KW-0472">Membrane</keyword>
<organism evidence="2">
    <name type="scientific">Wollemia nobilis</name>
    <dbReference type="NCBI Taxonomy" id="56998"/>
    <lineage>
        <taxon>Eukaryota</taxon>
        <taxon>Viridiplantae</taxon>
        <taxon>Streptophyta</taxon>
        <taxon>Embryophyta</taxon>
        <taxon>Tracheophyta</taxon>
        <taxon>Spermatophyta</taxon>
        <taxon>Pinopsida</taxon>
        <taxon>Pinidae</taxon>
        <taxon>Conifers II</taxon>
        <taxon>Araucariales</taxon>
        <taxon>Araucariaceae</taxon>
        <taxon>Wollemia</taxon>
    </lineage>
</organism>
<keyword evidence="1" id="KW-0812">Transmembrane</keyword>
<name>A0A0C9S450_9CONI</name>
<proteinExistence type="predicted"/>
<accession>A0A0C9S450</accession>
<evidence type="ECO:0000313" key="2">
    <source>
        <dbReference type="EMBL" id="JAG86812.1"/>
    </source>
</evidence>
<protein>
    <submittedName>
        <fullName evidence="2">TSA: Wollemia nobilis Ref_Wollemi_Transcript_14262_2005 transcribed RNA sequence</fullName>
    </submittedName>
</protein>
<keyword evidence="1" id="KW-1133">Transmembrane helix</keyword>
<dbReference type="Gene3D" id="3.90.550.50">
    <property type="match status" value="1"/>
</dbReference>
<reference evidence="2" key="1">
    <citation type="submission" date="2015-02" db="EMBL/GenBank/DDBJ databases">
        <title>A transcriptome of Wollemia nobilis - a relic of Gondwana.</title>
        <authorList>
            <person name="Chia J.Y."/>
            <person name="Leong Y.S."/>
            <person name="Abdul Karim S."/>
            <person name="Wan Azmi N."/>
            <person name="Hercus R."/>
            <person name="Croft L."/>
        </authorList>
    </citation>
    <scope>NUCLEOTIDE SEQUENCE</scope>
    <source>
        <strain evidence="2">MaeBrown</strain>
        <tissue evidence="2">Leaf</tissue>
    </source>
</reference>
<dbReference type="Pfam" id="PF04646">
    <property type="entry name" value="DUF604"/>
    <property type="match status" value="1"/>
</dbReference>
<sequence>MGMSFGEQQVIETLQGWKERPPWMGRVMGFLFTIGFAGFCLCYFALLHSFQGGYYAVPHGTVAPESTGYKINNSSFSQAKSNSTTLKSSERVLEATAENDHDASDADSPFASLIPDTHVVTSRRMNSGSQLQHRTDLQHIVFGIGASADLWHKRKEYVKLWWQPGNMRGYVWFDKQIPAMRLDGGWERDGDLPPWRISSDTSQFKYSHRNGWRSAIRISRIVSETFRQGLPDVHWFVMGDDDTVFVAENLVSVLSKYDHTEFYYVGGNSESHIQNQYLSFNMAFGGGGFAISYPLAKALEQMQDKCLTRYHHLFGSDDRVQACVAELGVGLTREAGFHQMDINGNPFGLLAAHPIAPLVSVHHLDVLEPFFSNLSRVESVKHLLQAARFDPAALLQQSICYDRRRKWSVSVSWGYAVQIFRGMVSPRELEKPMRTFSNWQQRDDFIGYPFNTRPIPPHPCQRPFVFGLNKISYAYASPSTVISEYTQPRISNFPTCSGKIASPQRADIIRVSKRRDDNLWLKGPRRNCCRMTNGDPNSKTVEIEVAPCKDGEVLTMFQ</sequence>
<dbReference type="InterPro" id="IPR006740">
    <property type="entry name" value="DUF604"/>
</dbReference>
<dbReference type="PANTHER" id="PTHR10811">
    <property type="entry name" value="FRINGE-RELATED"/>
    <property type="match status" value="1"/>
</dbReference>
<dbReference type="AlphaFoldDB" id="A0A0C9S450"/>
<evidence type="ECO:0000256" key="1">
    <source>
        <dbReference type="SAM" id="Phobius"/>
    </source>
</evidence>
<feature type="transmembrane region" description="Helical" evidence="1">
    <location>
        <begin position="27"/>
        <end position="46"/>
    </location>
</feature>